<dbReference type="InterPro" id="IPR025554">
    <property type="entry name" value="DUF4140"/>
</dbReference>
<evidence type="ECO:0000313" key="1">
    <source>
        <dbReference type="EMBL" id="MFC1412133.1"/>
    </source>
</evidence>
<protein>
    <submittedName>
        <fullName evidence="1">Mucoidy inhibitor MuiA family protein</fullName>
    </submittedName>
</protein>
<dbReference type="PANTHER" id="PTHR31005">
    <property type="entry name" value="DUF4139 DOMAIN-CONTAINING PROTEIN"/>
    <property type="match status" value="1"/>
</dbReference>
<dbReference type="Proteomes" id="UP001592582">
    <property type="component" value="Unassembled WGS sequence"/>
</dbReference>
<name>A0ABV6VEL1_9ACTN</name>
<reference evidence="1 2" key="1">
    <citation type="submission" date="2024-09" db="EMBL/GenBank/DDBJ databases">
        <authorList>
            <person name="Lee S.D."/>
        </authorList>
    </citation>
    <scope>NUCLEOTIDE SEQUENCE [LARGE SCALE GENOMIC DNA]</scope>
    <source>
        <strain evidence="1 2">N1-1</strain>
    </source>
</reference>
<dbReference type="NCBIfam" id="TIGR02231">
    <property type="entry name" value="mucoidy inhibitor MuiA family protein"/>
    <property type="match status" value="1"/>
</dbReference>
<dbReference type="Pfam" id="PF13598">
    <property type="entry name" value="DUF4139"/>
    <property type="match status" value="1"/>
</dbReference>
<accession>A0ABV6VEL1</accession>
<sequence length="527" mass="56361">MPSDVIPCPVTAVTLLEDRAELERAVRLDLAPGAHRVRLGPVTPLAVDRSLRAELDGVEGASVVDARLVRLYTPPPVGAPGEDASALRRRVHELGEAVRRAEADRDRTASRVAILDQLLAELHRDIAEGTGAGEADPERWTADLDRAYQEHTRHTEALRLIGRQLLREGEQLRQAEQALLEAEEQPLVLSAFVDLVIEASAPVAAAGLTLRHLTPCALWRPAYRAELSAGGGSLTLQCDAVAWQRTGEDWTGAAVTLSTARTTLAAEPPALGEDVLLLVDRTPEERRTIEVDLREVEIQTVGPGAEDAAETGFDAAVPGVDDGGEARVLTAPAPVTVPSDGRPHRIRLGAATLPARTGYSAAPELSSLVSQVVSFRNSTGQVLLSGPVDLVRGSGFVGRGELRFTAVDAPAELSFGSEDTFRITRSVEESRDTATLTGRTVIARTVRLAVSRFAPPGAPPLVVAVRERIPVSELSAVDVRLDKERCSPPPDESDAEGVLRYDLTLGPDERRTLTLGYEISAARAVVI</sequence>
<organism evidence="1 2">
    <name type="scientific">Streptacidiphilus alkalitolerans</name>
    <dbReference type="NCBI Taxonomy" id="3342712"/>
    <lineage>
        <taxon>Bacteria</taxon>
        <taxon>Bacillati</taxon>
        <taxon>Actinomycetota</taxon>
        <taxon>Actinomycetes</taxon>
        <taxon>Kitasatosporales</taxon>
        <taxon>Streptomycetaceae</taxon>
        <taxon>Streptacidiphilus</taxon>
    </lineage>
</organism>
<proteinExistence type="predicted"/>
<dbReference type="InterPro" id="IPR037291">
    <property type="entry name" value="DUF4139"/>
</dbReference>
<keyword evidence="2" id="KW-1185">Reference proteome</keyword>
<dbReference type="PANTHER" id="PTHR31005:SF8">
    <property type="entry name" value="DUF4139 DOMAIN-CONTAINING PROTEIN"/>
    <property type="match status" value="1"/>
</dbReference>
<evidence type="ECO:0000313" key="2">
    <source>
        <dbReference type="Proteomes" id="UP001592582"/>
    </source>
</evidence>
<dbReference type="InterPro" id="IPR011935">
    <property type="entry name" value="CHP02231"/>
</dbReference>
<dbReference type="Pfam" id="PF13600">
    <property type="entry name" value="DUF4140"/>
    <property type="match status" value="1"/>
</dbReference>
<dbReference type="EMBL" id="JBHEZX010000010">
    <property type="protein sequence ID" value="MFC1412133.1"/>
    <property type="molecule type" value="Genomic_DNA"/>
</dbReference>
<comment type="caution">
    <text evidence="1">The sequence shown here is derived from an EMBL/GenBank/DDBJ whole genome shotgun (WGS) entry which is preliminary data.</text>
</comment>
<gene>
    <name evidence="1" type="ORF">ACEZDG_22965</name>
</gene>